<dbReference type="GO" id="GO:0005783">
    <property type="term" value="C:endoplasmic reticulum"/>
    <property type="evidence" value="ECO:0000318"/>
    <property type="project" value="GO_Central"/>
</dbReference>
<dbReference type="PANTHER" id="PTHR22811">
    <property type="entry name" value="TRANSMEMBRANE EMP24 DOMAIN-CONTAINING PROTEIN"/>
    <property type="match status" value="1"/>
</dbReference>
<dbReference type="InterPro" id="IPR036598">
    <property type="entry name" value="GOLD_dom_sf"/>
</dbReference>
<dbReference type="SUPFAM" id="SSF101576">
    <property type="entry name" value="Supernatant protein factor (SPF), C-terminal domain"/>
    <property type="match status" value="1"/>
</dbReference>
<dbReference type="InterPro" id="IPR015915">
    <property type="entry name" value="Kelch-typ_b-propeller"/>
</dbReference>
<name>A9V3X9_MONBE</name>
<evidence type="ECO:0000256" key="2">
    <source>
        <dbReference type="ARBA" id="ARBA00007104"/>
    </source>
</evidence>
<dbReference type="eggNOG" id="KOG1693">
    <property type="taxonomic scope" value="Eukaryota"/>
</dbReference>
<proteinExistence type="inferred from homology"/>
<dbReference type="GO" id="GO:0016020">
    <property type="term" value="C:membrane"/>
    <property type="evidence" value="ECO:0007669"/>
    <property type="project" value="UniProtKB-SubCell"/>
</dbReference>
<dbReference type="GO" id="GO:0030134">
    <property type="term" value="C:COPII-coated ER to Golgi transport vesicle"/>
    <property type="evidence" value="ECO:0000318"/>
    <property type="project" value="GO_Central"/>
</dbReference>
<evidence type="ECO:0000259" key="10">
    <source>
        <dbReference type="PROSITE" id="PS50866"/>
    </source>
</evidence>
<dbReference type="SMART" id="SM00612">
    <property type="entry name" value="Kelch"/>
    <property type="match status" value="6"/>
</dbReference>
<dbReference type="InParanoid" id="A9V3X9"/>
<dbReference type="GeneID" id="5892682"/>
<dbReference type="EMBL" id="CH991557">
    <property type="protein sequence ID" value="EDQ87883.1"/>
    <property type="molecule type" value="Genomic_DNA"/>
</dbReference>
<keyword evidence="12" id="KW-1185">Reference proteome</keyword>
<evidence type="ECO:0000313" key="12">
    <source>
        <dbReference type="Proteomes" id="UP000001357"/>
    </source>
</evidence>
<dbReference type="GO" id="GO:0006886">
    <property type="term" value="P:intracellular protein transport"/>
    <property type="evidence" value="ECO:0000318"/>
    <property type="project" value="GO_Central"/>
</dbReference>
<dbReference type="GO" id="GO:0005793">
    <property type="term" value="C:endoplasmic reticulum-Golgi intermediate compartment"/>
    <property type="evidence" value="ECO:0000318"/>
    <property type="project" value="GO_Central"/>
</dbReference>
<dbReference type="PROSITE" id="PS50866">
    <property type="entry name" value="GOLD"/>
    <property type="match status" value="1"/>
</dbReference>
<dbReference type="Pfam" id="PF01105">
    <property type="entry name" value="EMP24_GP25L"/>
    <property type="match status" value="1"/>
</dbReference>
<dbReference type="SMART" id="SM01190">
    <property type="entry name" value="EMP24_GP25L"/>
    <property type="match status" value="1"/>
</dbReference>
<dbReference type="KEGG" id="mbr:MONBRDRAFT_9640"/>
<dbReference type="SUPFAM" id="SSF117281">
    <property type="entry name" value="Kelch motif"/>
    <property type="match status" value="1"/>
</dbReference>
<dbReference type="InterPro" id="IPR009038">
    <property type="entry name" value="GOLD_dom"/>
</dbReference>
<evidence type="ECO:0000256" key="7">
    <source>
        <dbReference type="ARBA" id="ARBA00037847"/>
    </source>
</evidence>
<evidence type="ECO:0000313" key="11">
    <source>
        <dbReference type="EMBL" id="EDQ87883.1"/>
    </source>
</evidence>
<reference evidence="11 12" key="1">
    <citation type="journal article" date="2008" name="Nature">
        <title>The genome of the choanoflagellate Monosiga brevicollis and the origin of metazoans.</title>
        <authorList>
            <consortium name="JGI Sequencing"/>
            <person name="King N."/>
            <person name="Westbrook M.J."/>
            <person name="Young S.L."/>
            <person name="Kuo A."/>
            <person name="Abedin M."/>
            <person name="Chapman J."/>
            <person name="Fairclough S."/>
            <person name="Hellsten U."/>
            <person name="Isogai Y."/>
            <person name="Letunic I."/>
            <person name="Marr M."/>
            <person name="Pincus D."/>
            <person name="Putnam N."/>
            <person name="Rokas A."/>
            <person name="Wright K.J."/>
            <person name="Zuzow R."/>
            <person name="Dirks W."/>
            <person name="Good M."/>
            <person name="Goodstein D."/>
            <person name="Lemons D."/>
            <person name="Li W."/>
            <person name="Lyons J.B."/>
            <person name="Morris A."/>
            <person name="Nichols S."/>
            <person name="Richter D.J."/>
            <person name="Salamov A."/>
            <person name="Bork P."/>
            <person name="Lim W.A."/>
            <person name="Manning G."/>
            <person name="Miller W.T."/>
            <person name="McGinnis W."/>
            <person name="Shapiro H."/>
            <person name="Tjian R."/>
            <person name="Grigoriev I.V."/>
            <person name="Rokhsar D."/>
        </authorList>
    </citation>
    <scope>NUCLEOTIDE SEQUENCE [LARGE SCALE GENOMIC DNA]</scope>
    <source>
        <strain evidence="12">MX1 / ATCC 50154</strain>
    </source>
</reference>
<dbReference type="Gene3D" id="2.120.10.80">
    <property type="entry name" value="Kelch-type beta propeller"/>
    <property type="match status" value="2"/>
</dbReference>
<keyword evidence="5 8" id="KW-1133">Transmembrane helix</keyword>
<evidence type="ECO:0000256" key="4">
    <source>
        <dbReference type="ARBA" id="ARBA00022729"/>
    </source>
</evidence>
<dbReference type="InterPro" id="IPR006652">
    <property type="entry name" value="Kelch_1"/>
</dbReference>
<keyword evidence="3 8" id="KW-0812">Transmembrane</keyword>
<gene>
    <name evidence="11" type="ORF">MONBRDRAFT_9640</name>
</gene>
<dbReference type="eggNOG" id="KOG4441">
    <property type="taxonomic scope" value="Eukaryota"/>
</dbReference>
<evidence type="ECO:0000256" key="8">
    <source>
        <dbReference type="SAM" id="Phobius"/>
    </source>
</evidence>
<dbReference type="Pfam" id="PF01344">
    <property type="entry name" value="Kelch_1"/>
    <property type="match status" value="2"/>
</dbReference>
<dbReference type="InterPro" id="IPR015720">
    <property type="entry name" value="Emp24-like"/>
</dbReference>
<dbReference type="AlphaFoldDB" id="A9V3X9"/>
<evidence type="ECO:0000256" key="5">
    <source>
        <dbReference type="ARBA" id="ARBA00022989"/>
    </source>
</evidence>
<dbReference type="GO" id="GO:0007030">
    <property type="term" value="P:Golgi organization"/>
    <property type="evidence" value="ECO:0000318"/>
    <property type="project" value="GO_Central"/>
</dbReference>
<feature type="signal peptide" evidence="9">
    <location>
        <begin position="1"/>
        <end position="24"/>
    </location>
</feature>
<comment type="similarity">
    <text evidence="2">Belongs to the EMP24/GP25L family.</text>
</comment>
<sequence length="547" mass="60132">MAQWLAVVGLVVVLLGGHPSRGEADEQAFVFVDQAGHLHLNSSTVRGEQTRVYVNGHDLDAVFDQLAHLQAVVASQRALLDAAFPQLIKPQIYLIGGVVENNVTSDVQLFDGYNWTMGPSLPTPRAAAAAAVYGEYLYYLGGSPQAQSRVDVFNRFAWYEGPSLNIARAQLEAVTFRGRLYALGGYDNMHALSSVEVFKGSSWAEGPPMIIARHSFGAVVFQDRLYVVGGSNDTHFVSHLETFDGEAWSLVDREMPQAVRAFGLSVFQGLLYVVGGTNNTVFSGVWTFDGVDWAEAPALSQPRRALSCVVYEGELFAIGGAAIESVYNVEIFNGSAWRDGPLVLRGPRHTMAVSHALGSSFTVVLDAGEEQCYFEDVDASLKPKLLDMDFQVTSGGNRDVDFSVTAPNGQLMERGVRKREGGHESNIPAAGTWKFCFSNRFSTMTQKAIYFSLFVDYDNDDSLPSADASMHEMEESAKRVHRHLQTCQRLASHIGTRYHRQIETAEFKDQQVMMFSSLEIAVVVAVGALQVVVIRRFFNTESNKPAL</sequence>
<dbReference type="GO" id="GO:0006888">
    <property type="term" value="P:endoplasmic reticulum to Golgi vesicle-mediated transport"/>
    <property type="evidence" value="ECO:0000318"/>
    <property type="project" value="GO_Central"/>
</dbReference>
<dbReference type="GO" id="GO:0005794">
    <property type="term" value="C:Golgi apparatus"/>
    <property type="evidence" value="ECO:0000318"/>
    <property type="project" value="GO_Central"/>
</dbReference>
<evidence type="ECO:0000256" key="9">
    <source>
        <dbReference type="SAM" id="SignalP"/>
    </source>
</evidence>
<evidence type="ECO:0000256" key="1">
    <source>
        <dbReference type="ARBA" id="ARBA00004479"/>
    </source>
</evidence>
<evidence type="ECO:0000256" key="6">
    <source>
        <dbReference type="ARBA" id="ARBA00023136"/>
    </source>
</evidence>
<feature type="chain" id="PRO_5002745246" description="GOLD domain-containing protein" evidence="9">
    <location>
        <begin position="25"/>
        <end position="547"/>
    </location>
</feature>
<organism evidence="11 12">
    <name type="scientific">Monosiga brevicollis</name>
    <name type="common">Choanoflagellate</name>
    <dbReference type="NCBI Taxonomy" id="81824"/>
    <lineage>
        <taxon>Eukaryota</taxon>
        <taxon>Choanoflagellata</taxon>
        <taxon>Craspedida</taxon>
        <taxon>Salpingoecidae</taxon>
        <taxon>Monosiga</taxon>
    </lineage>
</organism>
<feature type="domain" description="GOLD" evidence="10">
    <location>
        <begin position="370"/>
        <end position="455"/>
    </location>
</feature>
<dbReference type="Proteomes" id="UP000001357">
    <property type="component" value="Unassembled WGS sequence"/>
</dbReference>
<dbReference type="RefSeq" id="XP_001747416.1">
    <property type="nucleotide sequence ID" value="XM_001747364.1"/>
</dbReference>
<comment type="subcellular location">
    <subcellularLocation>
        <location evidence="7">Endomembrane system</location>
        <topology evidence="7">Single-pass membrane protein</topology>
    </subcellularLocation>
    <subcellularLocation>
        <location evidence="1">Membrane</location>
        <topology evidence="1">Single-pass type I membrane protein</topology>
    </subcellularLocation>
</comment>
<keyword evidence="4 9" id="KW-0732">Signal</keyword>
<protein>
    <recommendedName>
        <fullName evidence="10">GOLD domain-containing protein</fullName>
    </recommendedName>
</protein>
<feature type="transmembrane region" description="Helical" evidence="8">
    <location>
        <begin position="512"/>
        <end position="534"/>
    </location>
</feature>
<accession>A9V3X9</accession>
<evidence type="ECO:0000256" key="3">
    <source>
        <dbReference type="ARBA" id="ARBA00022692"/>
    </source>
</evidence>
<keyword evidence="6 8" id="KW-0472">Membrane</keyword>
<dbReference type="STRING" id="81824.A9V3X9"/>